<evidence type="ECO:0000256" key="1">
    <source>
        <dbReference type="ARBA" id="ARBA00004167"/>
    </source>
</evidence>
<evidence type="ECO:0000256" key="5">
    <source>
        <dbReference type="ARBA" id="ARBA00023136"/>
    </source>
</evidence>
<evidence type="ECO:0000256" key="6">
    <source>
        <dbReference type="SAM" id="MobiDB-lite"/>
    </source>
</evidence>
<dbReference type="InterPro" id="IPR039163">
    <property type="entry name" value="EMC7"/>
</dbReference>
<feature type="region of interest" description="Disordered" evidence="6">
    <location>
        <begin position="176"/>
        <end position="220"/>
    </location>
</feature>
<organism evidence="10">
    <name type="scientific">Entomoneis paludosa</name>
    <dbReference type="NCBI Taxonomy" id="265537"/>
    <lineage>
        <taxon>Eukaryota</taxon>
        <taxon>Sar</taxon>
        <taxon>Stramenopiles</taxon>
        <taxon>Ochrophyta</taxon>
        <taxon>Bacillariophyta</taxon>
        <taxon>Bacillariophyceae</taxon>
        <taxon>Bacillariophycidae</taxon>
        <taxon>Entomoneidaceae</taxon>
        <taxon>Entomoneis</taxon>
    </lineage>
</organism>
<keyword evidence="5 7" id="KW-0472">Membrane</keyword>
<evidence type="ECO:0000313" key="10">
    <source>
        <dbReference type="EMBL" id="CAD9960867.1"/>
    </source>
</evidence>
<dbReference type="PANTHER" id="PTHR13605:SF4">
    <property type="entry name" value="ER MEMBRANE PROTEIN COMPLEX SUBUNIT 7"/>
    <property type="match status" value="1"/>
</dbReference>
<evidence type="ECO:0000256" key="4">
    <source>
        <dbReference type="ARBA" id="ARBA00022989"/>
    </source>
</evidence>
<dbReference type="AlphaFoldDB" id="A0A7S2Y933"/>
<evidence type="ECO:0000256" key="3">
    <source>
        <dbReference type="ARBA" id="ARBA00022729"/>
    </source>
</evidence>
<dbReference type="EMBL" id="HBHT01014705">
    <property type="protein sequence ID" value="CAD9960867.1"/>
    <property type="molecule type" value="Transcribed_RNA"/>
</dbReference>
<name>A0A7S2Y933_9STRA</name>
<evidence type="ECO:0000256" key="2">
    <source>
        <dbReference type="ARBA" id="ARBA00022692"/>
    </source>
</evidence>
<comment type="subcellular location">
    <subcellularLocation>
        <location evidence="1">Membrane</location>
        <topology evidence="1">Single-pass membrane protein</topology>
    </subcellularLocation>
</comment>
<gene>
    <name evidence="10" type="ORF">APAL1065_LOCUS9809</name>
</gene>
<feature type="signal peptide" evidence="8">
    <location>
        <begin position="1"/>
        <end position="21"/>
    </location>
</feature>
<feature type="chain" id="PRO_5030554841" description="ER membrane protein complex subunit 7 beta-sandwich domain-containing protein" evidence="8">
    <location>
        <begin position="22"/>
        <end position="220"/>
    </location>
</feature>
<keyword evidence="3 8" id="KW-0732">Signal</keyword>
<accession>A0A7S2Y933</accession>
<feature type="transmembrane region" description="Helical" evidence="7">
    <location>
        <begin position="136"/>
        <end position="158"/>
    </location>
</feature>
<proteinExistence type="predicted"/>
<feature type="compositionally biased region" description="Low complexity" evidence="6">
    <location>
        <begin position="206"/>
        <end position="220"/>
    </location>
</feature>
<evidence type="ECO:0000256" key="8">
    <source>
        <dbReference type="SAM" id="SignalP"/>
    </source>
</evidence>
<dbReference type="InterPro" id="IPR019008">
    <property type="entry name" value="Beta_sandwich_EMC7"/>
</dbReference>
<evidence type="ECO:0000256" key="7">
    <source>
        <dbReference type="SAM" id="Phobius"/>
    </source>
</evidence>
<protein>
    <recommendedName>
        <fullName evidence="9">ER membrane protein complex subunit 7 beta-sandwich domain-containing protein</fullName>
    </recommendedName>
</protein>
<feature type="domain" description="ER membrane protein complex subunit 7 beta-sandwich" evidence="9">
    <location>
        <begin position="42"/>
        <end position="149"/>
    </location>
</feature>
<keyword evidence="2 7" id="KW-0812">Transmembrane</keyword>
<dbReference type="Pfam" id="PF09430">
    <property type="entry name" value="EMC7_beta-sandw"/>
    <property type="match status" value="1"/>
</dbReference>
<reference evidence="10" key="1">
    <citation type="submission" date="2021-01" db="EMBL/GenBank/DDBJ databases">
        <authorList>
            <person name="Corre E."/>
            <person name="Pelletier E."/>
            <person name="Niang G."/>
            <person name="Scheremetjew M."/>
            <person name="Finn R."/>
            <person name="Kale V."/>
            <person name="Holt S."/>
            <person name="Cochrane G."/>
            <person name="Meng A."/>
            <person name="Brown T."/>
            <person name="Cohen L."/>
        </authorList>
    </citation>
    <scope>NUCLEOTIDE SEQUENCE</scope>
    <source>
        <strain evidence="10">CCMP125</strain>
    </source>
</reference>
<dbReference type="PANTHER" id="PTHR13605">
    <property type="entry name" value="ER MEMBRANE PROTEIN COMPLEX SUBUNIT 7"/>
    <property type="match status" value="1"/>
</dbReference>
<dbReference type="GO" id="GO:0072546">
    <property type="term" value="C:EMC complex"/>
    <property type="evidence" value="ECO:0007669"/>
    <property type="project" value="TreeGrafter"/>
</dbReference>
<sequence>MQPLSFLFYLVALLGLSTAHAEEGATIRGRLLYPDKSPFNVTTKVTLNHGERTTYCQLAHGCTFEIHGVPPGVHQLDIHSTTHHFGQVKLQVSDDPTEDIKSLEYAFPGANKKVISHPLELTAYATFEYFEKRQGFSVWMILKNPMVLMMAFSVGMMFMMPKMMEGLDPEEKAKMKQQMEMQQDPTKMMSSLWEGISGAEPEEAPKLSSSAAAAKKSSKK</sequence>
<evidence type="ECO:0000259" key="9">
    <source>
        <dbReference type="Pfam" id="PF09430"/>
    </source>
</evidence>
<keyword evidence="4 7" id="KW-1133">Transmembrane helix</keyword>